<dbReference type="EC" id="2.5.1.39" evidence="12 13"/>
<dbReference type="FunFam" id="1.20.120.1780:FF:000001">
    <property type="entry name" value="4-hydroxybenzoate octaprenyltransferase"/>
    <property type="match status" value="1"/>
</dbReference>
<evidence type="ECO:0000256" key="10">
    <source>
        <dbReference type="ARBA" id="ARBA00022989"/>
    </source>
</evidence>
<sequence length="288" mass="32554">MHQKFNAYIQLTRFDRPIGSLLLLWPTYWALWSAAEGIPNLWVLFVFTVGVVLMRSAGCVINDFADRKVDGFVERTKNRPLPQGLISEKEALTLFGLLCILAFALVLTLDWYTVALSFVALLLAFSYPFMKRYTHLPQFVLGVAFGWSIPMAYMAQTGDLRPELWLLFLANLSWTVAYDTIYAMVDRDDDLKVGIKSTAILFASKDKLIIGCLQVVCLAALLAFGEVMSMGKVFYWGILVAFCLFIYQQLLISERHAPNCFSAFLNNNYVGLAIFAGIAFDQLAARWF</sequence>
<dbReference type="CDD" id="cd13959">
    <property type="entry name" value="PT_UbiA_COQ2"/>
    <property type="match status" value="1"/>
</dbReference>
<dbReference type="Pfam" id="PF01040">
    <property type="entry name" value="UbiA"/>
    <property type="match status" value="1"/>
</dbReference>
<keyword evidence="7 12" id="KW-0831">Ubiquinone biosynthesis</keyword>
<dbReference type="FunFam" id="1.10.357.140:FF:000002">
    <property type="entry name" value="4-hydroxybenzoate octaprenyltransferase"/>
    <property type="match status" value="1"/>
</dbReference>
<organism evidence="14 15">
    <name type="scientific">Motilimonas pumila</name>
    <dbReference type="NCBI Taxonomy" id="2303987"/>
    <lineage>
        <taxon>Bacteria</taxon>
        <taxon>Pseudomonadati</taxon>
        <taxon>Pseudomonadota</taxon>
        <taxon>Gammaproteobacteria</taxon>
        <taxon>Alteromonadales</taxon>
        <taxon>Alteromonadales genera incertae sedis</taxon>
        <taxon>Motilimonas</taxon>
    </lineage>
</organism>
<evidence type="ECO:0000256" key="4">
    <source>
        <dbReference type="ARBA" id="ARBA00022475"/>
    </source>
</evidence>
<evidence type="ECO:0000256" key="8">
    <source>
        <dbReference type="ARBA" id="ARBA00022692"/>
    </source>
</evidence>
<feature type="transmembrane region" description="Helical" evidence="12">
    <location>
        <begin position="206"/>
        <end position="227"/>
    </location>
</feature>
<evidence type="ECO:0000256" key="3">
    <source>
        <dbReference type="ARBA" id="ARBA00005985"/>
    </source>
</evidence>
<feature type="transmembrane region" description="Helical" evidence="12">
    <location>
        <begin position="18"/>
        <end position="35"/>
    </location>
</feature>
<evidence type="ECO:0000256" key="11">
    <source>
        <dbReference type="ARBA" id="ARBA00023136"/>
    </source>
</evidence>
<evidence type="ECO:0000256" key="1">
    <source>
        <dbReference type="ARBA" id="ARBA00001946"/>
    </source>
</evidence>
<dbReference type="InterPro" id="IPR039653">
    <property type="entry name" value="Prenyltransferase"/>
</dbReference>
<dbReference type="GO" id="GO:0005886">
    <property type="term" value="C:plasma membrane"/>
    <property type="evidence" value="ECO:0007669"/>
    <property type="project" value="UniProtKB-SubCell"/>
</dbReference>
<feature type="transmembrane region" description="Helical" evidence="12">
    <location>
        <begin position="233"/>
        <end position="252"/>
    </location>
</feature>
<comment type="caution">
    <text evidence="14">The sequence shown here is derived from an EMBL/GenBank/DDBJ whole genome shotgun (WGS) entry which is preliminary data.</text>
</comment>
<comment type="function">
    <text evidence="12">Catalyzes the prenylation of para-hydroxybenzoate (PHB) with an all-trans polyprenyl group. Mediates the second step in the final reaction sequence of ubiquinone-8 (UQ-8) biosynthesis, which is the condensation of the polyisoprenoid side chain with PHB, generating the first membrane-bound Q intermediate 3-octaprenyl-4-hydroxybenzoate.</text>
</comment>
<comment type="subcellular location">
    <subcellularLocation>
        <location evidence="12">Cell inner membrane</location>
        <topology evidence="12">Multi-pass membrane protein</topology>
    </subcellularLocation>
    <subcellularLocation>
        <location evidence="2">Membrane</location>
        <topology evidence="2">Multi-pass membrane protein</topology>
    </subcellularLocation>
</comment>
<protein>
    <recommendedName>
        <fullName evidence="12 13">4-hydroxybenzoate octaprenyltransferase</fullName>
        <ecNumber evidence="12 13">2.5.1.39</ecNumber>
    </recommendedName>
    <alternativeName>
        <fullName evidence="12">4-HB polyprenyltransferase</fullName>
    </alternativeName>
</protein>
<evidence type="ECO:0000256" key="9">
    <source>
        <dbReference type="ARBA" id="ARBA00022842"/>
    </source>
</evidence>
<dbReference type="Proteomes" id="UP000283255">
    <property type="component" value="Unassembled WGS sequence"/>
</dbReference>
<proteinExistence type="inferred from homology"/>
<evidence type="ECO:0000313" key="15">
    <source>
        <dbReference type="Proteomes" id="UP000283255"/>
    </source>
</evidence>
<keyword evidence="15" id="KW-1185">Reference proteome</keyword>
<dbReference type="AlphaFoldDB" id="A0A418YIU6"/>
<feature type="transmembrane region" description="Helical" evidence="12">
    <location>
        <begin position="165"/>
        <end position="185"/>
    </location>
</feature>
<dbReference type="RefSeq" id="WP_119909368.1">
    <property type="nucleotide sequence ID" value="NZ_QZCH01000002.1"/>
</dbReference>
<feature type="transmembrane region" description="Helical" evidence="12">
    <location>
        <begin position="264"/>
        <end position="285"/>
    </location>
</feature>
<name>A0A418YIU6_9GAMM</name>
<comment type="pathway">
    <text evidence="12">Cofactor biosynthesis; ubiquinone biosynthesis.</text>
</comment>
<reference evidence="14 15" key="1">
    <citation type="submission" date="2018-09" db="EMBL/GenBank/DDBJ databases">
        <authorList>
            <person name="Wang F."/>
        </authorList>
    </citation>
    <scope>NUCLEOTIDE SEQUENCE [LARGE SCALE GENOMIC DNA]</scope>
    <source>
        <strain evidence="14 15">PLHSC7-2</strain>
    </source>
</reference>
<dbReference type="InterPro" id="IPR000537">
    <property type="entry name" value="UbiA_prenyltransferase"/>
</dbReference>
<gene>
    <name evidence="12" type="primary">ubiA</name>
    <name evidence="14" type="ORF">D1Z90_03590</name>
</gene>
<dbReference type="GO" id="GO:0006744">
    <property type="term" value="P:ubiquinone biosynthetic process"/>
    <property type="evidence" value="ECO:0007669"/>
    <property type="project" value="UniProtKB-UniRule"/>
</dbReference>
<dbReference type="OrthoDB" id="9782418at2"/>
<dbReference type="EMBL" id="QZCH01000002">
    <property type="protein sequence ID" value="RJG50566.1"/>
    <property type="molecule type" value="Genomic_DNA"/>
</dbReference>
<dbReference type="InterPro" id="IPR006370">
    <property type="entry name" value="HB_polyprenyltransferase-like"/>
</dbReference>
<evidence type="ECO:0000313" key="14">
    <source>
        <dbReference type="EMBL" id="RJG50566.1"/>
    </source>
</evidence>
<comment type="similarity">
    <text evidence="3 12">Belongs to the UbiA prenyltransferase family.</text>
</comment>
<keyword evidence="8 12" id="KW-0812">Transmembrane</keyword>
<comment type="cofactor">
    <cofactor evidence="1 12">
        <name>Mg(2+)</name>
        <dbReference type="ChEBI" id="CHEBI:18420"/>
    </cofactor>
</comment>
<evidence type="ECO:0000256" key="12">
    <source>
        <dbReference type="HAMAP-Rule" id="MF_01635"/>
    </source>
</evidence>
<keyword evidence="5 12" id="KW-0997">Cell inner membrane</keyword>
<comment type="catalytic activity">
    <reaction evidence="12">
        <text>all-trans-octaprenyl diphosphate + 4-hydroxybenzoate = 4-hydroxy-3-(all-trans-octaprenyl)benzoate + diphosphate</text>
        <dbReference type="Rhea" id="RHEA:27782"/>
        <dbReference type="ChEBI" id="CHEBI:1617"/>
        <dbReference type="ChEBI" id="CHEBI:17879"/>
        <dbReference type="ChEBI" id="CHEBI:33019"/>
        <dbReference type="ChEBI" id="CHEBI:57711"/>
        <dbReference type="EC" id="2.5.1.39"/>
    </reaction>
</comment>
<accession>A0A418YIU6</accession>
<keyword evidence="11 12" id="KW-0472">Membrane</keyword>
<feature type="transmembrane region" description="Helical" evidence="12">
    <location>
        <begin position="41"/>
        <end position="65"/>
    </location>
</feature>
<evidence type="ECO:0000256" key="13">
    <source>
        <dbReference type="NCBIfam" id="TIGR01474"/>
    </source>
</evidence>
<evidence type="ECO:0000256" key="7">
    <source>
        <dbReference type="ARBA" id="ARBA00022688"/>
    </source>
</evidence>
<evidence type="ECO:0000256" key="6">
    <source>
        <dbReference type="ARBA" id="ARBA00022679"/>
    </source>
</evidence>
<keyword evidence="4 12" id="KW-1003">Cell membrane</keyword>
<feature type="transmembrane region" description="Helical" evidence="12">
    <location>
        <begin position="86"/>
        <end position="105"/>
    </location>
</feature>
<keyword evidence="10 12" id="KW-1133">Transmembrane helix</keyword>
<keyword evidence="6 12" id="KW-0808">Transferase</keyword>
<feature type="transmembrane region" description="Helical" evidence="12">
    <location>
        <begin position="111"/>
        <end position="129"/>
    </location>
</feature>
<dbReference type="Gene3D" id="1.20.120.1780">
    <property type="entry name" value="UbiA prenyltransferase"/>
    <property type="match status" value="1"/>
</dbReference>
<dbReference type="PANTHER" id="PTHR11048:SF28">
    <property type="entry name" value="4-HYDROXYBENZOATE POLYPRENYLTRANSFERASE, MITOCHONDRIAL"/>
    <property type="match status" value="1"/>
</dbReference>
<evidence type="ECO:0000256" key="2">
    <source>
        <dbReference type="ARBA" id="ARBA00004141"/>
    </source>
</evidence>
<dbReference type="NCBIfam" id="TIGR01474">
    <property type="entry name" value="ubiA_proteo"/>
    <property type="match status" value="1"/>
</dbReference>
<dbReference type="Gene3D" id="1.10.357.140">
    <property type="entry name" value="UbiA prenyltransferase"/>
    <property type="match status" value="1"/>
</dbReference>
<dbReference type="GO" id="GO:0008412">
    <property type="term" value="F:4-hydroxybenzoate polyprenyltransferase activity"/>
    <property type="evidence" value="ECO:0007669"/>
    <property type="project" value="UniProtKB-UniRule"/>
</dbReference>
<dbReference type="InterPro" id="IPR044878">
    <property type="entry name" value="UbiA_sf"/>
</dbReference>
<keyword evidence="9 12" id="KW-0460">Magnesium</keyword>
<evidence type="ECO:0000256" key="5">
    <source>
        <dbReference type="ARBA" id="ARBA00022519"/>
    </source>
</evidence>
<dbReference type="UniPathway" id="UPA00232"/>
<feature type="transmembrane region" description="Helical" evidence="12">
    <location>
        <begin position="136"/>
        <end position="153"/>
    </location>
</feature>
<dbReference type="PANTHER" id="PTHR11048">
    <property type="entry name" value="PRENYLTRANSFERASES"/>
    <property type="match status" value="1"/>
</dbReference>
<dbReference type="HAMAP" id="MF_01635">
    <property type="entry name" value="UbiA"/>
    <property type="match status" value="1"/>
</dbReference>
<reference evidence="14 15" key="2">
    <citation type="submission" date="2019-01" db="EMBL/GenBank/DDBJ databases">
        <title>Motilimonas pumilus sp. nov., isolated from the gut of sea cucumber (Apostichopus japonicus).</title>
        <authorList>
            <person name="Wang F.-Q."/>
            <person name="Ren L.-H."/>
            <person name="Lin Y.-W."/>
            <person name="Sun G.-H."/>
            <person name="Du Z.-J."/>
            <person name="Zhao J.-X."/>
            <person name="Liu X.-J."/>
            <person name="Liu L.-J."/>
        </authorList>
    </citation>
    <scope>NUCLEOTIDE SEQUENCE [LARGE SCALE GENOMIC DNA]</scope>
    <source>
        <strain evidence="14 15">PLHSC7-2</strain>
    </source>
</reference>